<gene>
    <name evidence="2" type="ORF">ACFPIJ_01740</name>
</gene>
<dbReference type="Pfam" id="PF13360">
    <property type="entry name" value="PQQ_2"/>
    <property type="match status" value="1"/>
</dbReference>
<protein>
    <submittedName>
        <fullName evidence="2">PQQ-binding-like beta-propeller repeat protein</fullName>
    </submittedName>
</protein>
<feature type="domain" description="Pyrrolo-quinoline quinone repeat" evidence="1">
    <location>
        <begin position="196"/>
        <end position="388"/>
    </location>
</feature>
<proteinExistence type="predicted"/>
<comment type="caution">
    <text evidence="2">The sequence shown here is derived from an EMBL/GenBank/DDBJ whole genome shotgun (WGS) entry which is preliminary data.</text>
</comment>
<reference evidence="3" key="1">
    <citation type="journal article" date="2019" name="Int. J. Syst. Evol. Microbiol.">
        <title>The Global Catalogue of Microorganisms (GCM) 10K type strain sequencing project: providing services to taxonomists for standard genome sequencing and annotation.</title>
        <authorList>
            <consortium name="The Broad Institute Genomics Platform"/>
            <consortium name="The Broad Institute Genome Sequencing Center for Infectious Disease"/>
            <person name="Wu L."/>
            <person name="Ma J."/>
        </authorList>
    </citation>
    <scope>NUCLEOTIDE SEQUENCE [LARGE SCALE GENOMIC DNA]</scope>
    <source>
        <strain evidence="3">CGMCC 4.7152</strain>
    </source>
</reference>
<keyword evidence="3" id="KW-1185">Reference proteome</keyword>
<dbReference type="InterPro" id="IPR011047">
    <property type="entry name" value="Quinoprotein_ADH-like_sf"/>
</dbReference>
<sequence>MPEPVIELDLSSPWEPPEPPPVLRFRLRTRWVAACAVLAVAAGVLAASGAKPRTGPLYSVDEHVVGVTVAKDMLFVNRHRLPGGDPTIEGRRRSDGKVLWSITTDQEQQYAMVSATALILIRHFRGDRGYTTTLTAVDQATGRQLWTRPRTSVLGTRGGLVVAEEMTDPGRITTIAMGESPDLTVNQAADGPARHILVLDERSGAPVWELTAPPGVVFEFTWDGRYPVGQVTGVDQLDPSGLVSSRDIRSGVVVATHQLDWSGIPAAFRTGPDWYAAPGRGAARAVVHPDGQPGGIVFDLAGGRPLFSTDASMFAGIHQCAAALFCTTGGSGITTYDATTGRSRWHLDRYTEIAAIVGDRFVVGTFDPNARYGQIAVVDARTGAVTAELGGWRMIVDASAERILLWQPIDPRTAVLGELDVATGRVTVFGRAGNWDGTPECGAVGDTLACVQLGALTVWRLPERHRRMP</sequence>
<dbReference type="InterPro" id="IPR015943">
    <property type="entry name" value="WD40/YVTN_repeat-like_dom_sf"/>
</dbReference>
<name>A0ABV9VLH4_9ACTN</name>
<accession>A0ABV9VLH4</accession>
<dbReference type="EMBL" id="JBHSIU010000004">
    <property type="protein sequence ID" value="MFC4996544.1"/>
    <property type="molecule type" value="Genomic_DNA"/>
</dbReference>
<organism evidence="2 3">
    <name type="scientific">Dactylosporangium cerinum</name>
    <dbReference type="NCBI Taxonomy" id="1434730"/>
    <lineage>
        <taxon>Bacteria</taxon>
        <taxon>Bacillati</taxon>
        <taxon>Actinomycetota</taxon>
        <taxon>Actinomycetes</taxon>
        <taxon>Micromonosporales</taxon>
        <taxon>Micromonosporaceae</taxon>
        <taxon>Dactylosporangium</taxon>
    </lineage>
</organism>
<dbReference type="SUPFAM" id="SSF50998">
    <property type="entry name" value="Quinoprotein alcohol dehydrogenase-like"/>
    <property type="match status" value="1"/>
</dbReference>
<evidence type="ECO:0000313" key="2">
    <source>
        <dbReference type="EMBL" id="MFC4996544.1"/>
    </source>
</evidence>
<evidence type="ECO:0000259" key="1">
    <source>
        <dbReference type="Pfam" id="PF13360"/>
    </source>
</evidence>
<evidence type="ECO:0000313" key="3">
    <source>
        <dbReference type="Proteomes" id="UP001595912"/>
    </source>
</evidence>
<dbReference type="InterPro" id="IPR002372">
    <property type="entry name" value="PQQ_rpt_dom"/>
</dbReference>
<dbReference type="RefSeq" id="WP_380112769.1">
    <property type="nucleotide sequence ID" value="NZ_JBHSIU010000004.1"/>
</dbReference>
<dbReference type="Gene3D" id="2.130.10.10">
    <property type="entry name" value="YVTN repeat-like/Quinoprotein amine dehydrogenase"/>
    <property type="match status" value="1"/>
</dbReference>
<dbReference type="Proteomes" id="UP001595912">
    <property type="component" value="Unassembled WGS sequence"/>
</dbReference>